<dbReference type="InterPro" id="IPR015943">
    <property type="entry name" value="WD40/YVTN_repeat-like_dom_sf"/>
</dbReference>
<comment type="subcellular location">
    <subcellularLocation>
        <location evidence="1">Nucleus</location>
    </subcellularLocation>
</comment>
<dbReference type="Pfam" id="PF24817">
    <property type="entry name" value="WD40_WDHD1_1st"/>
    <property type="match status" value="1"/>
</dbReference>
<feature type="compositionally biased region" description="Acidic residues" evidence="6">
    <location>
        <begin position="885"/>
        <end position="895"/>
    </location>
</feature>
<dbReference type="GO" id="GO:0006281">
    <property type="term" value="P:DNA repair"/>
    <property type="evidence" value="ECO:0007669"/>
    <property type="project" value="TreeGrafter"/>
</dbReference>
<feature type="compositionally biased region" description="Basic and acidic residues" evidence="6">
    <location>
        <begin position="388"/>
        <end position="403"/>
    </location>
</feature>
<accession>A0A367LIU2</accession>
<dbReference type="Proteomes" id="UP000253664">
    <property type="component" value="Unassembled WGS sequence"/>
</dbReference>
<feature type="region of interest" description="Disordered" evidence="6">
    <location>
        <begin position="384"/>
        <end position="405"/>
    </location>
</feature>
<keyword evidence="2 5" id="KW-0853">WD repeat</keyword>
<dbReference type="GO" id="GO:0043596">
    <property type="term" value="C:nuclear replication fork"/>
    <property type="evidence" value="ECO:0007669"/>
    <property type="project" value="TreeGrafter"/>
</dbReference>
<evidence type="ECO:0000256" key="6">
    <source>
        <dbReference type="SAM" id="MobiDB-lite"/>
    </source>
</evidence>
<dbReference type="AlphaFoldDB" id="A0A367LIU2"/>
<dbReference type="GO" id="GO:0000278">
    <property type="term" value="P:mitotic cell cycle"/>
    <property type="evidence" value="ECO:0007669"/>
    <property type="project" value="TreeGrafter"/>
</dbReference>
<evidence type="ECO:0000256" key="4">
    <source>
        <dbReference type="ARBA" id="ARBA00023242"/>
    </source>
</evidence>
<dbReference type="PROSITE" id="PS00678">
    <property type="entry name" value="WD_REPEATS_1"/>
    <property type="match status" value="1"/>
</dbReference>
<organism evidence="10 11">
    <name type="scientific">Ophiocordyceps polyrhachis-furcata BCC 54312</name>
    <dbReference type="NCBI Taxonomy" id="1330021"/>
    <lineage>
        <taxon>Eukaryota</taxon>
        <taxon>Fungi</taxon>
        <taxon>Dikarya</taxon>
        <taxon>Ascomycota</taxon>
        <taxon>Pezizomycotina</taxon>
        <taxon>Sordariomycetes</taxon>
        <taxon>Hypocreomycetidae</taxon>
        <taxon>Hypocreales</taxon>
        <taxon>Ophiocordycipitaceae</taxon>
        <taxon>Ophiocordyceps</taxon>
    </lineage>
</organism>
<feature type="compositionally biased region" description="Basic residues" evidence="6">
    <location>
        <begin position="707"/>
        <end position="717"/>
    </location>
</feature>
<dbReference type="InterPro" id="IPR057646">
    <property type="entry name" value="WD40_WDHD1_1st"/>
</dbReference>
<evidence type="ECO:0000313" key="11">
    <source>
        <dbReference type="Proteomes" id="UP000253664"/>
    </source>
</evidence>
<dbReference type="PROSITE" id="PS50082">
    <property type="entry name" value="WD_REPEATS_2"/>
    <property type="match status" value="1"/>
</dbReference>
<dbReference type="OrthoDB" id="427368at2759"/>
<dbReference type="InterPro" id="IPR036322">
    <property type="entry name" value="WD40_repeat_dom_sf"/>
</dbReference>
<sequence>MDRPRPRPRPAHTRGTTRCAYSNDGTRLVTVGSNNTIRLYKTGSDGEPVNIDDCQEQNAAVATSSDFFVVGSEDGTVSLYSLDGAAFERFLLRALSPIRDVALSRDGQWCAVASGELSVKIVHTTDTTRVRHLREHVRAARHVSLDPNATLAAVSCTDGVVYLYSLTSDEPQLIRKIDGVIAALEDDSAASTRAQWHPGGKVFAIPTPTRDIQIVSKHDGEKQRCFSDGHLADITSLVWSPNGAMLASASKDGKILVWETKTQSVIQRHEYAGVIDLAWHPSSNILSFTTADGEVYIYPEFLPDQFVPLLKLPLQPAPFIHDPLSETGNQRHMPAAGRKDPGVAPGRGRRESLGSLDSFLGPGVDGYADEDDFVVDDDGAGYATGTKRPWDGEGAYGEHDSKRISTPRPRYHEAFQPGSTPWRGNRKYLCLNLIGFVWTVDQDSHHTITVEFYDHELQRDFHFTDTFLYDKACLNERGALFSSPATDEKPAYMFYRPHESWTKRHDWRTELPRGESVVAMSLGESFVTVTTTASYVRVYTLLGMPYRVYRPKSAPMVTCASWRDYVLTVGNGPMGADGTTRLLYTIENVKRDEICQNEDTVALPQGATLKSVFFSDQGDPCIYDSTGTLLTLLHWRRPSRASWVPVLDTKLLPRLASGRKHETYFPVAVADGKFHCIILKGGEQYPYFPRPLLSEFELSVPLASRREMKKTRKKKGEKGKEKAAVANGEEDQDELMTNDDDEKEDDGTSGDDDDDDDAAAAVADDDDERTRLEQQFMLKGVQAAQLRDVIAARNNSHRQRSQLSRVELELDKVLLQLLAVECREGEERGMRAVEMVALMRDRTGRMMEAAGKVAERYGRTVLGEKIREIGERRLGGGGGGGAGGADEEGDEEESE</sequence>
<feature type="domain" description="WDHD1/CFT4 second beta-propeller" evidence="7">
    <location>
        <begin position="413"/>
        <end position="702"/>
    </location>
</feature>
<dbReference type="SMART" id="SM00320">
    <property type="entry name" value="WD40"/>
    <property type="match status" value="6"/>
</dbReference>
<evidence type="ECO:0000256" key="1">
    <source>
        <dbReference type="ARBA" id="ARBA00004123"/>
    </source>
</evidence>
<feature type="repeat" description="WD" evidence="5">
    <location>
        <begin position="227"/>
        <end position="268"/>
    </location>
</feature>
<dbReference type="InterPro" id="IPR048591">
    <property type="entry name" value="WDHD1/CFT4_hel"/>
</dbReference>
<keyword evidence="4" id="KW-0539">Nucleus</keyword>
<evidence type="ECO:0000256" key="2">
    <source>
        <dbReference type="ARBA" id="ARBA00022574"/>
    </source>
</evidence>
<dbReference type="PANTHER" id="PTHR19932:SF10">
    <property type="entry name" value="WD REPEAT AND HMG-BOX DNA-BINDING PROTEIN 1"/>
    <property type="match status" value="1"/>
</dbReference>
<dbReference type="PANTHER" id="PTHR19932">
    <property type="entry name" value="WD REPEAT AND HMG-BOX DNA BINDING PROTEIN"/>
    <property type="match status" value="1"/>
</dbReference>
<protein>
    <submittedName>
        <fullName evidence="10">Uncharacterized protein</fullName>
    </submittedName>
</protein>
<evidence type="ECO:0000256" key="5">
    <source>
        <dbReference type="PROSITE-ProRule" id="PRU00221"/>
    </source>
</evidence>
<dbReference type="PROSITE" id="PS50294">
    <property type="entry name" value="WD_REPEATS_REGION"/>
    <property type="match status" value="1"/>
</dbReference>
<dbReference type="STRING" id="1330021.A0A367LIU2"/>
<dbReference type="InterPro" id="IPR001680">
    <property type="entry name" value="WD40_rpt"/>
</dbReference>
<comment type="caution">
    <text evidence="10">The sequence shown here is derived from an EMBL/GenBank/DDBJ whole genome shotgun (WGS) entry which is preliminary data.</text>
</comment>
<feature type="compositionally biased region" description="Gly residues" evidence="6">
    <location>
        <begin position="875"/>
        <end position="884"/>
    </location>
</feature>
<dbReference type="Pfam" id="PF12341">
    <property type="entry name" value="Mcl1_mid"/>
    <property type="match status" value="1"/>
</dbReference>
<keyword evidence="11" id="KW-1185">Reference proteome</keyword>
<feature type="region of interest" description="Disordered" evidence="6">
    <location>
        <begin position="325"/>
        <end position="355"/>
    </location>
</feature>
<dbReference type="SUPFAM" id="SSF50978">
    <property type="entry name" value="WD40 repeat-like"/>
    <property type="match status" value="1"/>
</dbReference>
<evidence type="ECO:0000259" key="7">
    <source>
        <dbReference type="Pfam" id="PF12341"/>
    </source>
</evidence>
<feature type="domain" description="WDHD1 first WD40" evidence="9">
    <location>
        <begin position="9"/>
        <end position="295"/>
    </location>
</feature>
<feature type="region of interest" description="Disordered" evidence="6">
    <location>
        <begin position="870"/>
        <end position="895"/>
    </location>
</feature>
<feature type="region of interest" description="Disordered" evidence="6">
    <location>
        <begin position="707"/>
        <end position="767"/>
    </location>
</feature>
<dbReference type="EMBL" id="LKCN02000004">
    <property type="protein sequence ID" value="RCI14344.1"/>
    <property type="molecule type" value="Genomic_DNA"/>
</dbReference>
<proteinExistence type="predicted"/>
<feature type="compositionally biased region" description="Acidic residues" evidence="6">
    <location>
        <begin position="728"/>
        <end position="767"/>
    </location>
</feature>
<dbReference type="Gene3D" id="2.130.10.10">
    <property type="entry name" value="YVTN repeat-like/Quinoprotein amine dehydrogenase"/>
    <property type="match status" value="2"/>
</dbReference>
<dbReference type="InterPro" id="IPR019775">
    <property type="entry name" value="WD40_repeat_CS"/>
</dbReference>
<evidence type="ECO:0000313" key="10">
    <source>
        <dbReference type="EMBL" id="RCI14344.1"/>
    </source>
</evidence>
<evidence type="ECO:0000259" key="9">
    <source>
        <dbReference type="Pfam" id="PF24817"/>
    </source>
</evidence>
<evidence type="ECO:0000256" key="3">
    <source>
        <dbReference type="ARBA" id="ARBA00022737"/>
    </source>
</evidence>
<name>A0A367LIU2_9HYPO</name>
<dbReference type="GO" id="GO:0006261">
    <property type="term" value="P:DNA-templated DNA replication"/>
    <property type="evidence" value="ECO:0007669"/>
    <property type="project" value="TreeGrafter"/>
</dbReference>
<dbReference type="Pfam" id="PF20946">
    <property type="entry name" value="Ctf4_C"/>
    <property type="match status" value="1"/>
</dbReference>
<dbReference type="GO" id="GO:0003682">
    <property type="term" value="F:chromatin binding"/>
    <property type="evidence" value="ECO:0007669"/>
    <property type="project" value="TreeGrafter"/>
</dbReference>
<feature type="domain" description="WDHD1/CFT4 helical bundle" evidence="8">
    <location>
        <begin position="771"/>
        <end position="873"/>
    </location>
</feature>
<gene>
    <name evidence="10" type="ORF">L249_6064</name>
</gene>
<dbReference type="InterPro" id="IPR022100">
    <property type="entry name" value="WDHD1/CFT4_beta-prop_2nd"/>
</dbReference>
<reference evidence="10 11" key="1">
    <citation type="journal article" date="2015" name="BMC Genomics">
        <title>Insights from the genome of Ophiocordyceps polyrhachis-furcata to pathogenicity and host specificity in insect fungi.</title>
        <authorList>
            <person name="Wichadakul D."/>
            <person name="Kobmoo N."/>
            <person name="Ingsriswang S."/>
            <person name="Tangphatsornruang S."/>
            <person name="Chantasingh D."/>
            <person name="Luangsa-ard J.J."/>
            <person name="Eurwilaichitr L."/>
        </authorList>
    </citation>
    <scope>NUCLEOTIDE SEQUENCE [LARGE SCALE GENOMIC DNA]</scope>
    <source>
        <strain evidence="10 11">BCC 54312</strain>
    </source>
</reference>
<keyword evidence="3" id="KW-0677">Repeat</keyword>
<evidence type="ECO:0000259" key="8">
    <source>
        <dbReference type="Pfam" id="PF20946"/>
    </source>
</evidence>